<evidence type="ECO:0000256" key="1">
    <source>
        <dbReference type="ARBA" id="ARBA00001933"/>
    </source>
</evidence>
<dbReference type="SUPFAM" id="SSF55021">
    <property type="entry name" value="ACT-like"/>
    <property type="match status" value="1"/>
</dbReference>
<dbReference type="GO" id="GO:0006565">
    <property type="term" value="P:L-serine catabolic process"/>
    <property type="evidence" value="ECO:0007669"/>
    <property type="project" value="TreeGrafter"/>
</dbReference>
<protein>
    <recommendedName>
        <fullName evidence="6">ACT-like domain-containing protein</fullName>
    </recommendedName>
</protein>
<dbReference type="GO" id="GO:0009097">
    <property type="term" value="P:isoleucine biosynthetic process"/>
    <property type="evidence" value="ECO:0007669"/>
    <property type="project" value="TreeGrafter"/>
</dbReference>
<comment type="cofactor">
    <cofactor evidence="1">
        <name>pyridoxal 5'-phosphate</name>
        <dbReference type="ChEBI" id="CHEBI:597326"/>
    </cofactor>
</comment>
<keyword evidence="4" id="KW-0456">Lyase</keyword>
<organism evidence="7">
    <name type="scientific">Fibrocapsa japonica</name>
    <dbReference type="NCBI Taxonomy" id="94617"/>
    <lineage>
        <taxon>Eukaryota</taxon>
        <taxon>Sar</taxon>
        <taxon>Stramenopiles</taxon>
        <taxon>Ochrophyta</taxon>
        <taxon>Raphidophyceae</taxon>
        <taxon>Chattonellales</taxon>
        <taxon>Chattonellaceae</taxon>
        <taxon>Fibrocapsa</taxon>
    </lineage>
</organism>
<evidence type="ECO:0000256" key="3">
    <source>
        <dbReference type="ARBA" id="ARBA00022898"/>
    </source>
</evidence>
<sequence>MLSFQTPPGKDKEEDVQEVIRSLAEKGFQGTCLSSNEMAKVHARHLAGGRAPEVTNERLISFTFPEQPGALKRFLDELSGKFNVSLFHYRNHGDDLGRVLVGLQVEPEQSEALQLFVDELGYDYIFEDDNPVYHQFLL</sequence>
<accession>A0A7S2V5T1</accession>
<keyword evidence="3" id="KW-0663">Pyridoxal phosphate</keyword>
<evidence type="ECO:0000259" key="6">
    <source>
        <dbReference type="PROSITE" id="PS51672"/>
    </source>
</evidence>
<reference evidence="7" key="1">
    <citation type="submission" date="2021-01" db="EMBL/GenBank/DDBJ databases">
        <authorList>
            <person name="Corre E."/>
            <person name="Pelletier E."/>
            <person name="Niang G."/>
            <person name="Scheremetjew M."/>
            <person name="Finn R."/>
            <person name="Kale V."/>
            <person name="Holt S."/>
            <person name="Cochrane G."/>
            <person name="Meng A."/>
            <person name="Brown T."/>
            <person name="Cohen L."/>
        </authorList>
    </citation>
    <scope>NUCLEOTIDE SEQUENCE</scope>
    <source>
        <strain evidence="7">CCMP1661</strain>
    </source>
</reference>
<dbReference type="InterPro" id="IPR045865">
    <property type="entry name" value="ACT-like_dom_sf"/>
</dbReference>
<dbReference type="Gene3D" id="3.40.1020.10">
    <property type="entry name" value="Biosynthetic Threonine Deaminase, Domain 3"/>
    <property type="match status" value="1"/>
</dbReference>
<name>A0A7S2V5T1_9STRA</name>
<dbReference type="InterPro" id="IPR050147">
    <property type="entry name" value="Ser/Thr_Dehydratase"/>
</dbReference>
<evidence type="ECO:0000313" key="7">
    <source>
        <dbReference type="EMBL" id="CAD9871015.1"/>
    </source>
</evidence>
<dbReference type="PANTHER" id="PTHR48078">
    <property type="entry name" value="THREONINE DEHYDRATASE, MITOCHONDRIAL-RELATED"/>
    <property type="match status" value="1"/>
</dbReference>
<evidence type="ECO:0000256" key="5">
    <source>
        <dbReference type="ARBA" id="ARBA00029440"/>
    </source>
</evidence>
<comment type="pathway">
    <text evidence="5">Amino-acid biosynthesis.</text>
</comment>
<evidence type="ECO:0000256" key="4">
    <source>
        <dbReference type="ARBA" id="ARBA00023239"/>
    </source>
</evidence>
<dbReference type="InterPro" id="IPR038110">
    <property type="entry name" value="TD_ACT-like_sf"/>
</dbReference>
<keyword evidence="2" id="KW-0028">Amino-acid biosynthesis</keyword>
<dbReference type="Pfam" id="PF00585">
    <property type="entry name" value="Thr_dehydrat_C"/>
    <property type="match status" value="1"/>
</dbReference>
<dbReference type="GO" id="GO:0006567">
    <property type="term" value="P:L-threonine catabolic process"/>
    <property type="evidence" value="ECO:0007669"/>
    <property type="project" value="TreeGrafter"/>
</dbReference>
<evidence type="ECO:0000256" key="2">
    <source>
        <dbReference type="ARBA" id="ARBA00022605"/>
    </source>
</evidence>
<dbReference type="GO" id="GO:0004794">
    <property type="term" value="F:threonine deaminase activity"/>
    <property type="evidence" value="ECO:0007669"/>
    <property type="project" value="TreeGrafter"/>
</dbReference>
<dbReference type="InterPro" id="IPR001721">
    <property type="entry name" value="TD_ACT-like"/>
</dbReference>
<gene>
    <name evidence="7" type="ORF">FJAP1339_LOCUS9949</name>
</gene>
<proteinExistence type="predicted"/>
<dbReference type="PANTHER" id="PTHR48078:SF11">
    <property type="entry name" value="THREONINE DEHYDRATASE, MITOCHONDRIAL"/>
    <property type="match status" value="1"/>
</dbReference>
<dbReference type="AlphaFoldDB" id="A0A7S2V5T1"/>
<dbReference type="PROSITE" id="PS51672">
    <property type="entry name" value="ACT_LIKE"/>
    <property type="match status" value="1"/>
</dbReference>
<dbReference type="EMBL" id="HBHR01019611">
    <property type="protein sequence ID" value="CAD9871015.1"/>
    <property type="molecule type" value="Transcribed_RNA"/>
</dbReference>
<dbReference type="GO" id="GO:0003941">
    <property type="term" value="F:L-serine ammonia-lyase activity"/>
    <property type="evidence" value="ECO:0007669"/>
    <property type="project" value="TreeGrafter"/>
</dbReference>
<feature type="domain" description="ACT-like" evidence="6">
    <location>
        <begin position="58"/>
        <end position="129"/>
    </location>
</feature>
<dbReference type="CDD" id="cd04907">
    <property type="entry name" value="ACT_ThrD-I_2"/>
    <property type="match status" value="1"/>
</dbReference>